<feature type="signal peptide" evidence="1">
    <location>
        <begin position="1"/>
        <end position="25"/>
    </location>
</feature>
<keyword evidence="1" id="KW-0732">Signal</keyword>
<feature type="domain" description="DUF7424" evidence="2">
    <location>
        <begin position="50"/>
        <end position="219"/>
    </location>
</feature>
<gene>
    <name evidence="3" type="ORF">H6A60_10150</name>
</gene>
<evidence type="ECO:0000313" key="3">
    <source>
        <dbReference type="EMBL" id="MBM6704840.1"/>
    </source>
</evidence>
<keyword evidence="4" id="KW-1185">Reference proteome</keyword>
<name>A0ABS2DU42_9BURK</name>
<sequence length="230" mass="24455">MQIHRTSSKKRARAAALLTAVLALAGCKADFSASADYAELFQVRPSMKLATLAIEVPSCYEQNTDFESSAVLELKARIPIVLPQARYLGCRAEDFTASAVFSTPVKIGRLSAPCTGADICIGAAGTSDASVVAAAGPDFLSGLEKVEAASVLSFEPSVTLDLSMNAGRDVEIIAPSLFINDEPHHFSQLVLEDGTSVTMTLPDAATATFFQGEATVIFLRVKELPREERL</sequence>
<dbReference type="Proteomes" id="UP000715095">
    <property type="component" value="Unassembled WGS sequence"/>
</dbReference>
<proteinExistence type="predicted"/>
<dbReference type="Pfam" id="PF24199">
    <property type="entry name" value="DUF7424"/>
    <property type="match status" value="1"/>
</dbReference>
<protein>
    <recommendedName>
        <fullName evidence="2">DUF7424 domain-containing protein</fullName>
    </recommendedName>
</protein>
<evidence type="ECO:0000313" key="4">
    <source>
        <dbReference type="Proteomes" id="UP000715095"/>
    </source>
</evidence>
<evidence type="ECO:0000256" key="1">
    <source>
        <dbReference type="SAM" id="SignalP"/>
    </source>
</evidence>
<dbReference type="EMBL" id="JACJJC010000022">
    <property type="protein sequence ID" value="MBM6704840.1"/>
    <property type="molecule type" value="Genomic_DNA"/>
</dbReference>
<reference evidence="3 4" key="1">
    <citation type="journal article" date="2021" name="Sci. Rep.">
        <title>The distribution of antibiotic resistance genes in chicken gut microbiota commensals.</title>
        <authorList>
            <person name="Juricova H."/>
            <person name="Matiasovicova J."/>
            <person name="Kubasova T."/>
            <person name="Cejkova D."/>
            <person name="Rychlik I."/>
        </authorList>
    </citation>
    <scope>NUCLEOTIDE SEQUENCE [LARGE SCALE GENOMIC DNA]</scope>
    <source>
        <strain evidence="3 4">An829</strain>
    </source>
</reference>
<comment type="caution">
    <text evidence="3">The sequence shown here is derived from an EMBL/GenBank/DDBJ whole genome shotgun (WGS) entry which is preliminary data.</text>
</comment>
<dbReference type="PROSITE" id="PS51257">
    <property type="entry name" value="PROKAR_LIPOPROTEIN"/>
    <property type="match status" value="1"/>
</dbReference>
<accession>A0ABS2DU42</accession>
<dbReference type="RefSeq" id="WP_205104216.1">
    <property type="nucleotide sequence ID" value="NZ_JACJJC010000022.1"/>
</dbReference>
<feature type="chain" id="PRO_5046744044" description="DUF7424 domain-containing protein" evidence="1">
    <location>
        <begin position="26"/>
        <end position="230"/>
    </location>
</feature>
<evidence type="ECO:0000259" key="2">
    <source>
        <dbReference type="Pfam" id="PF24199"/>
    </source>
</evidence>
<dbReference type="InterPro" id="IPR055847">
    <property type="entry name" value="DUF7424"/>
</dbReference>
<organism evidence="3 4">
    <name type="scientific">Sutterella massiliensis</name>
    <dbReference type="NCBI Taxonomy" id="1816689"/>
    <lineage>
        <taxon>Bacteria</taxon>
        <taxon>Pseudomonadati</taxon>
        <taxon>Pseudomonadota</taxon>
        <taxon>Betaproteobacteria</taxon>
        <taxon>Burkholderiales</taxon>
        <taxon>Sutterellaceae</taxon>
        <taxon>Sutterella</taxon>
    </lineage>
</organism>